<dbReference type="EMBL" id="JAODWD010000001">
    <property type="protein sequence ID" value="MCT7656879.1"/>
    <property type="molecule type" value="Genomic_DNA"/>
</dbReference>
<evidence type="ECO:0000256" key="4">
    <source>
        <dbReference type="ARBA" id="ARBA00022827"/>
    </source>
</evidence>
<keyword evidence="4 5" id="KW-0274">FAD</keyword>
<dbReference type="Pfam" id="PF05199">
    <property type="entry name" value="GMC_oxred_C"/>
    <property type="match status" value="1"/>
</dbReference>
<evidence type="ECO:0000259" key="7">
    <source>
        <dbReference type="PROSITE" id="PS00624"/>
    </source>
</evidence>
<gene>
    <name evidence="8" type="ORF">N4S67_00425</name>
</gene>
<accession>A0ABT2M3P4</accession>
<feature type="domain" description="Glucose-methanol-choline oxidoreductase N-terminal" evidence="6">
    <location>
        <begin position="79"/>
        <end position="102"/>
    </location>
</feature>
<evidence type="ECO:0000313" key="9">
    <source>
        <dbReference type="Proteomes" id="UP001206639"/>
    </source>
</evidence>
<dbReference type="Gene3D" id="3.30.560.10">
    <property type="entry name" value="Glucose Oxidase, domain 3"/>
    <property type="match status" value="1"/>
</dbReference>
<evidence type="ECO:0000313" key="8">
    <source>
        <dbReference type="EMBL" id="MCT7656879.1"/>
    </source>
</evidence>
<keyword evidence="9" id="KW-1185">Reference proteome</keyword>
<dbReference type="PROSITE" id="PS00624">
    <property type="entry name" value="GMC_OXRED_2"/>
    <property type="match status" value="1"/>
</dbReference>
<reference evidence="9" key="1">
    <citation type="submission" date="2023-07" db="EMBL/GenBank/DDBJ databases">
        <authorList>
            <person name="Deng Y."/>
            <person name="Zhang Y.-Q."/>
        </authorList>
    </citation>
    <scope>NUCLEOTIDE SEQUENCE [LARGE SCALE GENOMIC DNA]</scope>
    <source>
        <strain evidence="9">CPCC 205710</strain>
    </source>
</reference>
<dbReference type="PIRSF" id="PIRSF000137">
    <property type="entry name" value="Alcohol_oxidase"/>
    <property type="match status" value="1"/>
</dbReference>
<dbReference type="Pfam" id="PF00732">
    <property type="entry name" value="GMC_oxred_N"/>
    <property type="match status" value="1"/>
</dbReference>
<dbReference type="Gene3D" id="3.50.50.60">
    <property type="entry name" value="FAD/NAD(P)-binding domain"/>
    <property type="match status" value="1"/>
</dbReference>
<proteinExistence type="inferred from homology"/>
<dbReference type="PROSITE" id="PS00623">
    <property type="entry name" value="GMC_OXRED_1"/>
    <property type="match status" value="1"/>
</dbReference>
<dbReference type="PANTHER" id="PTHR11552:SF147">
    <property type="entry name" value="CHOLINE DEHYDROGENASE, MITOCHONDRIAL"/>
    <property type="match status" value="1"/>
</dbReference>
<comment type="cofactor">
    <cofactor evidence="1">
        <name>FAD</name>
        <dbReference type="ChEBI" id="CHEBI:57692"/>
    </cofactor>
</comment>
<dbReference type="InterPro" id="IPR012132">
    <property type="entry name" value="GMC_OxRdtase"/>
</dbReference>
<comment type="similarity">
    <text evidence="2 5">Belongs to the GMC oxidoreductase family.</text>
</comment>
<dbReference type="InterPro" id="IPR007867">
    <property type="entry name" value="GMC_OxRtase_C"/>
</dbReference>
<dbReference type="RefSeq" id="WP_260990970.1">
    <property type="nucleotide sequence ID" value="NZ_JAODWD010000001.1"/>
</dbReference>
<dbReference type="Proteomes" id="UP001206639">
    <property type="component" value="Unassembled WGS sequence"/>
</dbReference>
<dbReference type="InterPro" id="IPR000172">
    <property type="entry name" value="GMC_OxRdtase_N"/>
</dbReference>
<evidence type="ECO:0000256" key="1">
    <source>
        <dbReference type="ARBA" id="ARBA00001974"/>
    </source>
</evidence>
<dbReference type="SUPFAM" id="SSF51905">
    <property type="entry name" value="FAD/NAD(P)-binding domain"/>
    <property type="match status" value="1"/>
</dbReference>
<evidence type="ECO:0000256" key="3">
    <source>
        <dbReference type="ARBA" id="ARBA00022630"/>
    </source>
</evidence>
<evidence type="ECO:0000256" key="2">
    <source>
        <dbReference type="ARBA" id="ARBA00010790"/>
    </source>
</evidence>
<feature type="domain" description="Glucose-methanol-choline oxidoreductase N-terminal" evidence="7">
    <location>
        <begin position="238"/>
        <end position="252"/>
    </location>
</feature>
<dbReference type="InterPro" id="IPR036188">
    <property type="entry name" value="FAD/NAD-bd_sf"/>
</dbReference>
<evidence type="ECO:0000256" key="5">
    <source>
        <dbReference type="RuleBase" id="RU003968"/>
    </source>
</evidence>
<protein>
    <submittedName>
        <fullName evidence="8">GMC family oxidoreductase N-terminal domain-containing protein</fullName>
    </submittedName>
</protein>
<organism evidence="8 9">
    <name type="scientific">Mycobacterium deserti</name>
    <dbReference type="NCBI Taxonomy" id="2978347"/>
    <lineage>
        <taxon>Bacteria</taxon>
        <taxon>Bacillati</taxon>
        <taxon>Actinomycetota</taxon>
        <taxon>Actinomycetes</taxon>
        <taxon>Mycobacteriales</taxon>
        <taxon>Mycobacteriaceae</taxon>
        <taxon>Mycobacterium</taxon>
    </lineage>
</organism>
<name>A0ABT2M3P4_9MYCO</name>
<sequence length="512" mass="55809">MDADYIVVGTGSAGSVVAGRLNEDSSVQVVAVEAGPTDKDKFIRIPAGFQKLFRGPLDWNYLTKPQKELDGREIYWPRGKVVGGSSSMNAMMWVRGFAADYDEWGQAAGEQWDYEHIEPYLRRIENGPLSISPQRSPRSSTTAWLAAAEECGYRIEKPNQAAPEGFCETLVTQRRGARWSAADAYLKPALKRPNLTLATEALVTRVVFEGRRAVGVEIDQHGSRHIINARREVILCGGAINSPQVLMLSGIGDRERLAGHGIEVRAHAPDVGKNLLDHFIAALGFDIPNDSLFGAEKPLQLLNYFLRRRGMLTSNVGEAYGFVRSRPDLGLPDLELIFAPAPFFEEGIGDPYDTHAVVLGTILLKPKSSGTIELGSADPRDKPIIDPRYLSDPDGADRAAMMSGLRMCATISKSPALDGIIGRIARPFDATTLDDETLERALTYVSHTLYHPVGTCRMGSDNDSVVDPQLRVRGVENLRVADASVMPTIIRGHTHAPSVLIGEKAAELICAG</sequence>
<evidence type="ECO:0000259" key="6">
    <source>
        <dbReference type="PROSITE" id="PS00623"/>
    </source>
</evidence>
<dbReference type="SUPFAM" id="SSF54373">
    <property type="entry name" value="FAD-linked reductases, C-terminal domain"/>
    <property type="match status" value="1"/>
</dbReference>
<dbReference type="PANTHER" id="PTHR11552">
    <property type="entry name" value="GLUCOSE-METHANOL-CHOLINE GMC OXIDOREDUCTASE"/>
    <property type="match status" value="1"/>
</dbReference>
<comment type="caution">
    <text evidence="8">The sequence shown here is derived from an EMBL/GenBank/DDBJ whole genome shotgun (WGS) entry which is preliminary data.</text>
</comment>
<keyword evidence="3 5" id="KW-0285">Flavoprotein</keyword>